<evidence type="ECO:0000313" key="2">
    <source>
        <dbReference type="EMBL" id="MFC6837676.1"/>
    </source>
</evidence>
<dbReference type="CDD" id="cd05271">
    <property type="entry name" value="NDUFA9_like_SDR_a"/>
    <property type="match status" value="1"/>
</dbReference>
<dbReference type="PANTHER" id="PTHR12126">
    <property type="entry name" value="NADH-UBIQUINONE OXIDOREDUCTASE 39 KDA SUBUNIT-RELATED"/>
    <property type="match status" value="1"/>
</dbReference>
<dbReference type="SUPFAM" id="SSF51735">
    <property type="entry name" value="NAD(P)-binding Rossmann-fold domains"/>
    <property type="match status" value="1"/>
</dbReference>
<dbReference type="PANTHER" id="PTHR12126:SF11">
    <property type="entry name" value="NADH DEHYDROGENASE [UBIQUINONE] 1 ALPHA SUBCOMPLEX SUBUNIT 9, MITOCHONDRIAL"/>
    <property type="match status" value="1"/>
</dbReference>
<feature type="domain" description="NAD(P)-binding" evidence="1">
    <location>
        <begin position="7"/>
        <end position="149"/>
    </location>
</feature>
<organism evidence="2 3">
    <name type="scientific">Halomarina ordinaria</name>
    <dbReference type="NCBI Taxonomy" id="3033939"/>
    <lineage>
        <taxon>Archaea</taxon>
        <taxon>Methanobacteriati</taxon>
        <taxon>Methanobacteriota</taxon>
        <taxon>Stenosarchaea group</taxon>
        <taxon>Halobacteria</taxon>
        <taxon>Halobacteriales</taxon>
        <taxon>Natronomonadaceae</taxon>
        <taxon>Halomarina</taxon>
    </lineage>
</organism>
<reference evidence="2 3" key="1">
    <citation type="journal article" date="2019" name="Int. J. Syst. Evol. Microbiol.">
        <title>The Global Catalogue of Microorganisms (GCM) 10K type strain sequencing project: providing services to taxonomists for standard genome sequencing and annotation.</title>
        <authorList>
            <consortium name="The Broad Institute Genomics Platform"/>
            <consortium name="The Broad Institute Genome Sequencing Center for Infectious Disease"/>
            <person name="Wu L."/>
            <person name="Ma J."/>
        </authorList>
    </citation>
    <scope>NUCLEOTIDE SEQUENCE [LARGE SCALE GENOMIC DNA]</scope>
    <source>
        <strain evidence="2 3">PSRA2</strain>
    </source>
</reference>
<dbReference type="FunFam" id="3.40.50.720:FF:000702">
    <property type="entry name" value="NADH dehydrogenase (Ubiquinone)"/>
    <property type="match status" value="1"/>
</dbReference>
<dbReference type="Proteomes" id="UP001596406">
    <property type="component" value="Unassembled WGS sequence"/>
</dbReference>
<dbReference type="InterPro" id="IPR051207">
    <property type="entry name" value="ComplexI_NDUFA9_subunit"/>
</dbReference>
<dbReference type="Gene3D" id="3.40.50.720">
    <property type="entry name" value="NAD(P)-binding Rossmann-like Domain"/>
    <property type="match status" value="1"/>
</dbReference>
<protein>
    <submittedName>
        <fullName evidence="2">Complex I NDUFA9 subunit family protein</fullName>
    </submittedName>
</protein>
<dbReference type="InterPro" id="IPR016040">
    <property type="entry name" value="NAD(P)-bd_dom"/>
</dbReference>
<comment type="caution">
    <text evidence="2">The sequence shown here is derived from an EMBL/GenBank/DDBJ whole genome shotgun (WGS) entry which is preliminary data.</text>
</comment>
<dbReference type="InterPro" id="IPR036291">
    <property type="entry name" value="NAD(P)-bd_dom_sf"/>
</dbReference>
<keyword evidence="3" id="KW-1185">Reference proteome</keyword>
<evidence type="ECO:0000259" key="1">
    <source>
        <dbReference type="Pfam" id="PF13460"/>
    </source>
</evidence>
<dbReference type="Pfam" id="PF13460">
    <property type="entry name" value="NAD_binding_10"/>
    <property type="match status" value="1"/>
</dbReference>
<sequence length="299" mass="31666">MNVLVVGGTGFIGTELSRELTERDHEVTVLSRSPDDEGLPAGVDTYEGDVTDYDSIEEAFVGQDAVVYLVALSPLFKPDGGNAKHFDVHLGGAENVVKAMQAHDVERLVHMSALGADPRGETAYLQAKGQAEETVRDAGLDVVVFRPSVVFGDGGEFVPFTKKLAPRPAAPLPGGGKTKFQPIHVGDLVPMLAEAVEDDDRVGDTYDVGGPEVLTLKQVAELAHRADGHSFTAIPIPMAFADVGLSMLGAVGGPMGRDQARSLRIDNTVADNDVTAFGVDEGDLTTLREYLGLEERATA</sequence>
<proteinExistence type="predicted"/>
<gene>
    <name evidence="2" type="ORF">ACFQHK_14370</name>
</gene>
<accession>A0ABD5UHV7</accession>
<dbReference type="EMBL" id="JBHSXM010000001">
    <property type="protein sequence ID" value="MFC6837676.1"/>
    <property type="molecule type" value="Genomic_DNA"/>
</dbReference>
<dbReference type="RefSeq" id="WP_304449340.1">
    <property type="nucleotide sequence ID" value="NZ_JARRAH010000001.1"/>
</dbReference>
<name>A0ABD5UHV7_9EURY</name>
<dbReference type="AlphaFoldDB" id="A0ABD5UHV7"/>
<evidence type="ECO:0000313" key="3">
    <source>
        <dbReference type="Proteomes" id="UP001596406"/>
    </source>
</evidence>